<dbReference type="EMBL" id="GGEC01087702">
    <property type="protein sequence ID" value="MBX68186.1"/>
    <property type="molecule type" value="Transcribed_RNA"/>
</dbReference>
<organism evidence="1">
    <name type="scientific">Rhizophora mucronata</name>
    <name type="common">Asiatic mangrove</name>
    <dbReference type="NCBI Taxonomy" id="61149"/>
    <lineage>
        <taxon>Eukaryota</taxon>
        <taxon>Viridiplantae</taxon>
        <taxon>Streptophyta</taxon>
        <taxon>Embryophyta</taxon>
        <taxon>Tracheophyta</taxon>
        <taxon>Spermatophyta</taxon>
        <taxon>Magnoliopsida</taxon>
        <taxon>eudicotyledons</taxon>
        <taxon>Gunneridae</taxon>
        <taxon>Pentapetalae</taxon>
        <taxon>rosids</taxon>
        <taxon>fabids</taxon>
        <taxon>Malpighiales</taxon>
        <taxon>Rhizophoraceae</taxon>
        <taxon>Rhizophora</taxon>
    </lineage>
</organism>
<sequence length="60" mass="7047">METWKLLYIIITHEQPGSETNKKLVISPQKIHSHRSMASNQEKKKSLLPIIVCPKFWTMK</sequence>
<proteinExistence type="predicted"/>
<protein>
    <submittedName>
        <fullName evidence="1">Uncharacterized protein</fullName>
    </submittedName>
</protein>
<evidence type="ECO:0000313" key="1">
    <source>
        <dbReference type="EMBL" id="MBX68186.1"/>
    </source>
</evidence>
<accession>A0A2P2QMH7</accession>
<reference evidence="1" key="1">
    <citation type="submission" date="2018-02" db="EMBL/GenBank/DDBJ databases">
        <title>Rhizophora mucronata_Transcriptome.</title>
        <authorList>
            <person name="Meera S.P."/>
            <person name="Sreeshan A."/>
            <person name="Augustine A."/>
        </authorList>
    </citation>
    <scope>NUCLEOTIDE SEQUENCE</scope>
    <source>
        <tissue evidence="1">Leaf</tissue>
    </source>
</reference>
<dbReference type="AlphaFoldDB" id="A0A2P2QMH7"/>
<name>A0A2P2QMH7_RHIMU</name>